<organism evidence="3 4">
    <name type="scientific">Adineta steineri</name>
    <dbReference type="NCBI Taxonomy" id="433720"/>
    <lineage>
        <taxon>Eukaryota</taxon>
        <taxon>Metazoa</taxon>
        <taxon>Spiralia</taxon>
        <taxon>Gnathifera</taxon>
        <taxon>Rotifera</taxon>
        <taxon>Eurotatoria</taxon>
        <taxon>Bdelloidea</taxon>
        <taxon>Adinetida</taxon>
        <taxon>Adinetidae</taxon>
        <taxon>Adineta</taxon>
    </lineage>
</organism>
<gene>
    <name evidence="2" type="ORF">BJG266_LOCUS31554</name>
    <name evidence="3" type="ORF">QVE165_LOCUS48494</name>
</gene>
<keyword evidence="4" id="KW-1185">Reference proteome</keyword>
<comment type="caution">
    <text evidence="3">The sequence shown here is derived from an EMBL/GenBank/DDBJ whole genome shotgun (WGS) entry which is preliminary data.</text>
</comment>
<keyword evidence="1" id="KW-1133">Transmembrane helix</keyword>
<reference evidence="3" key="1">
    <citation type="submission" date="2021-02" db="EMBL/GenBank/DDBJ databases">
        <authorList>
            <person name="Nowell W R."/>
        </authorList>
    </citation>
    <scope>NUCLEOTIDE SEQUENCE</scope>
</reference>
<dbReference type="AlphaFoldDB" id="A0A815Y8K0"/>
<protein>
    <submittedName>
        <fullName evidence="3">Uncharacterized protein</fullName>
    </submittedName>
</protein>
<proteinExistence type="predicted"/>
<dbReference type="Proteomes" id="UP000663877">
    <property type="component" value="Unassembled WGS sequence"/>
</dbReference>
<feature type="transmembrane region" description="Helical" evidence="1">
    <location>
        <begin position="32"/>
        <end position="53"/>
    </location>
</feature>
<evidence type="ECO:0000313" key="4">
    <source>
        <dbReference type="Proteomes" id="UP000663832"/>
    </source>
</evidence>
<evidence type="ECO:0000256" key="1">
    <source>
        <dbReference type="SAM" id="Phobius"/>
    </source>
</evidence>
<dbReference type="EMBL" id="CAJNOM010000820">
    <property type="protein sequence ID" value="CAF1567701.1"/>
    <property type="molecule type" value="Genomic_DNA"/>
</dbReference>
<accession>A0A815Y8K0</accession>
<keyword evidence="1" id="KW-0812">Transmembrane</keyword>
<evidence type="ECO:0000313" key="2">
    <source>
        <dbReference type="EMBL" id="CAF1287498.1"/>
    </source>
</evidence>
<dbReference type="OrthoDB" id="10305667at2759"/>
<dbReference type="Proteomes" id="UP000663832">
    <property type="component" value="Unassembled WGS sequence"/>
</dbReference>
<dbReference type="EMBL" id="CAJNOI010000471">
    <property type="protein sequence ID" value="CAF1287498.1"/>
    <property type="molecule type" value="Genomic_DNA"/>
</dbReference>
<evidence type="ECO:0000313" key="3">
    <source>
        <dbReference type="EMBL" id="CAF1567701.1"/>
    </source>
</evidence>
<feature type="transmembrane region" description="Helical" evidence="1">
    <location>
        <begin position="65"/>
        <end position="85"/>
    </location>
</feature>
<sequence>MIARMFTVLASVDTCTMISSKQTYRVFSQPALAIKCSIAVIFCCPLIAIHIFIMNTTVDGQYTMAYVILPPLAMIIFSCLAYFNMKKLGTQHNYILNRRKRQQHSQLVRMITTQIIVHIISTEFNPMSTLYKQLTANLLNYLL</sequence>
<name>A0A815Y8K0_9BILA</name>
<keyword evidence="1" id="KW-0472">Membrane</keyword>